<dbReference type="OrthoDB" id="69641at2759"/>
<reference evidence="17" key="1">
    <citation type="submission" date="2020-11" db="EMBL/GenBank/DDBJ databases">
        <authorList>
            <person name="Tran Van P."/>
        </authorList>
    </citation>
    <scope>NUCLEOTIDE SEQUENCE</scope>
</reference>
<comment type="pathway">
    <text evidence="3">Protein modification; protein ubiquitination.</text>
</comment>
<protein>
    <recommendedName>
        <fullName evidence="4">RBR-type E3 ubiquitin transferase</fullName>
        <ecNumber evidence="4">2.3.2.31</ecNumber>
    </recommendedName>
</protein>
<gene>
    <name evidence="17" type="ORF">ONB1V03_LOCUS9089</name>
</gene>
<dbReference type="InterPro" id="IPR013083">
    <property type="entry name" value="Znf_RING/FYVE/PHD"/>
</dbReference>
<dbReference type="InterPro" id="IPR017907">
    <property type="entry name" value="Znf_RING_CS"/>
</dbReference>
<dbReference type="AlphaFoldDB" id="A0A7R9QPI9"/>
<keyword evidence="5" id="KW-0808">Transferase</keyword>
<dbReference type="GO" id="GO:0016567">
    <property type="term" value="P:protein ubiquitination"/>
    <property type="evidence" value="ECO:0007669"/>
    <property type="project" value="InterPro"/>
</dbReference>
<keyword evidence="18" id="KW-1185">Reference proteome</keyword>
<dbReference type="InterPro" id="IPR044066">
    <property type="entry name" value="TRIAD_supradom"/>
</dbReference>
<dbReference type="InterPro" id="IPR031127">
    <property type="entry name" value="E3_UB_ligase_RBR"/>
</dbReference>
<keyword evidence="12" id="KW-1133">Transmembrane helix</keyword>
<dbReference type="SMART" id="SM00647">
    <property type="entry name" value="IBR"/>
    <property type="match status" value="1"/>
</dbReference>
<feature type="domain" description="RING-type" evidence="16">
    <location>
        <begin position="1"/>
        <end position="265"/>
    </location>
</feature>
<evidence type="ECO:0000256" key="4">
    <source>
        <dbReference type="ARBA" id="ARBA00012251"/>
    </source>
</evidence>
<sequence>MDNHPLNGAVECGCGHLFCADCMAGYLSNAISEGNVEGIKCPDQSCQTVAPEALVRYMVSDAVYARYDYLLLVAAVRDMLDVYYCPNQGCMSLAVVDINSATCPKCGFRFCTNCNKPYHNNTDCDLTEQEQHNAIISHNDRIIVGRIANEDNLNHRAIEAIEAEDRQWLETIRREQEEIRRAEQLYEEQRRADEERRAEEERRVREQREREEREQREREIVAQQEAERQRLERERQEERRKQELKSDAMVNKTTQPCPGCKRPIE</sequence>
<evidence type="ECO:0000256" key="2">
    <source>
        <dbReference type="ARBA" id="ARBA00004167"/>
    </source>
</evidence>
<dbReference type="EC" id="2.3.2.31" evidence="4"/>
<dbReference type="Gene3D" id="3.30.40.10">
    <property type="entry name" value="Zinc/RING finger domain, C3HC4 (zinc finger)"/>
    <property type="match status" value="1"/>
</dbReference>
<dbReference type="SUPFAM" id="SSF57850">
    <property type="entry name" value="RING/U-box"/>
    <property type="match status" value="2"/>
</dbReference>
<keyword evidence="13" id="KW-0472">Membrane</keyword>
<dbReference type="EMBL" id="CAJPVJ010005529">
    <property type="protein sequence ID" value="CAG2169615.1"/>
    <property type="molecule type" value="Genomic_DNA"/>
</dbReference>
<keyword evidence="7" id="KW-0479">Metal-binding</keyword>
<dbReference type="GO" id="GO:0008270">
    <property type="term" value="F:zinc ion binding"/>
    <property type="evidence" value="ECO:0007669"/>
    <property type="project" value="UniProtKB-KW"/>
</dbReference>
<dbReference type="PROSITE" id="PS51873">
    <property type="entry name" value="TRIAD"/>
    <property type="match status" value="1"/>
</dbReference>
<feature type="region of interest" description="Disordered" evidence="15">
    <location>
        <begin position="187"/>
        <end position="265"/>
    </location>
</feature>
<evidence type="ECO:0000256" key="9">
    <source>
        <dbReference type="ARBA" id="ARBA00022771"/>
    </source>
</evidence>
<evidence type="ECO:0000256" key="14">
    <source>
        <dbReference type="ARBA" id="ARBA00038342"/>
    </source>
</evidence>
<dbReference type="PANTHER" id="PTHR11685">
    <property type="entry name" value="RBR FAMILY RING FINGER AND IBR DOMAIN-CONTAINING"/>
    <property type="match status" value="1"/>
</dbReference>
<evidence type="ECO:0000256" key="6">
    <source>
        <dbReference type="ARBA" id="ARBA00022692"/>
    </source>
</evidence>
<evidence type="ECO:0000256" key="13">
    <source>
        <dbReference type="ARBA" id="ARBA00023136"/>
    </source>
</evidence>
<comment type="catalytic activity">
    <reaction evidence="1">
        <text>[E2 ubiquitin-conjugating enzyme]-S-ubiquitinyl-L-cysteine + [acceptor protein]-L-lysine = [E2 ubiquitin-conjugating enzyme]-L-cysteine + [acceptor protein]-N(6)-ubiquitinyl-L-lysine.</text>
        <dbReference type="EC" id="2.3.2.31"/>
    </reaction>
</comment>
<evidence type="ECO:0000256" key="10">
    <source>
        <dbReference type="ARBA" id="ARBA00022786"/>
    </source>
</evidence>
<feature type="non-terminal residue" evidence="17">
    <location>
        <position position="1"/>
    </location>
</feature>
<keyword evidence="8" id="KW-0677">Repeat</keyword>
<dbReference type="PROSITE" id="PS00518">
    <property type="entry name" value="ZF_RING_1"/>
    <property type="match status" value="1"/>
</dbReference>
<keyword evidence="11" id="KW-0862">Zinc</keyword>
<accession>A0A7R9QPI9</accession>
<dbReference type="InterPro" id="IPR002867">
    <property type="entry name" value="IBR_dom"/>
</dbReference>
<comment type="subcellular location">
    <subcellularLocation>
        <location evidence="2">Membrane</location>
        <topology evidence="2">Single-pass membrane protein</topology>
    </subcellularLocation>
</comment>
<organism evidence="17">
    <name type="scientific">Oppiella nova</name>
    <dbReference type="NCBI Taxonomy" id="334625"/>
    <lineage>
        <taxon>Eukaryota</taxon>
        <taxon>Metazoa</taxon>
        <taxon>Ecdysozoa</taxon>
        <taxon>Arthropoda</taxon>
        <taxon>Chelicerata</taxon>
        <taxon>Arachnida</taxon>
        <taxon>Acari</taxon>
        <taxon>Acariformes</taxon>
        <taxon>Sarcoptiformes</taxon>
        <taxon>Oribatida</taxon>
        <taxon>Brachypylina</taxon>
        <taxon>Oppioidea</taxon>
        <taxon>Oppiidae</taxon>
        <taxon>Oppiella</taxon>
    </lineage>
</organism>
<evidence type="ECO:0000256" key="7">
    <source>
        <dbReference type="ARBA" id="ARBA00022723"/>
    </source>
</evidence>
<dbReference type="GO" id="GO:0005737">
    <property type="term" value="C:cytoplasm"/>
    <property type="evidence" value="ECO:0007669"/>
    <property type="project" value="UniProtKB-ARBA"/>
</dbReference>
<dbReference type="EMBL" id="OC920354">
    <property type="protein sequence ID" value="CAD7652428.1"/>
    <property type="molecule type" value="Genomic_DNA"/>
</dbReference>
<dbReference type="FunFam" id="3.30.40.10:FF:000051">
    <property type="entry name" value="RBR-type E3 ubiquitin transferase"/>
    <property type="match status" value="1"/>
</dbReference>
<evidence type="ECO:0000256" key="5">
    <source>
        <dbReference type="ARBA" id="ARBA00022679"/>
    </source>
</evidence>
<keyword evidence="9" id="KW-0863">Zinc-finger</keyword>
<proteinExistence type="inferred from homology"/>
<evidence type="ECO:0000313" key="17">
    <source>
        <dbReference type="EMBL" id="CAD7652428.1"/>
    </source>
</evidence>
<evidence type="ECO:0000256" key="3">
    <source>
        <dbReference type="ARBA" id="ARBA00004906"/>
    </source>
</evidence>
<evidence type="ECO:0000256" key="1">
    <source>
        <dbReference type="ARBA" id="ARBA00001798"/>
    </source>
</evidence>
<keyword evidence="6" id="KW-0812">Transmembrane</keyword>
<evidence type="ECO:0000259" key="16">
    <source>
        <dbReference type="PROSITE" id="PS51873"/>
    </source>
</evidence>
<evidence type="ECO:0000256" key="8">
    <source>
        <dbReference type="ARBA" id="ARBA00022737"/>
    </source>
</evidence>
<dbReference type="GO" id="GO:0031090">
    <property type="term" value="C:organelle membrane"/>
    <property type="evidence" value="ECO:0007669"/>
    <property type="project" value="UniProtKB-ARBA"/>
</dbReference>
<dbReference type="GO" id="GO:0061630">
    <property type="term" value="F:ubiquitin protein ligase activity"/>
    <property type="evidence" value="ECO:0007669"/>
    <property type="project" value="UniProtKB-EC"/>
</dbReference>
<evidence type="ECO:0000256" key="11">
    <source>
        <dbReference type="ARBA" id="ARBA00022833"/>
    </source>
</evidence>
<dbReference type="Pfam" id="PF01485">
    <property type="entry name" value="IBR"/>
    <property type="match status" value="1"/>
</dbReference>
<feature type="compositionally biased region" description="Basic and acidic residues" evidence="15">
    <location>
        <begin position="187"/>
        <end position="246"/>
    </location>
</feature>
<evidence type="ECO:0000256" key="15">
    <source>
        <dbReference type="SAM" id="MobiDB-lite"/>
    </source>
</evidence>
<evidence type="ECO:0000313" key="18">
    <source>
        <dbReference type="Proteomes" id="UP000728032"/>
    </source>
</evidence>
<name>A0A7R9QPI9_9ACAR</name>
<evidence type="ECO:0000256" key="12">
    <source>
        <dbReference type="ARBA" id="ARBA00022989"/>
    </source>
</evidence>
<keyword evidence="10" id="KW-0833">Ubl conjugation pathway</keyword>
<comment type="similarity">
    <text evidence="14">Belongs to the RBR family. RNF144 subfamily.</text>
</comment>
<dbReference type="Proteomes" id="UP000728032">
    <property type="component" value="Unassembled WGS sequence"/>
</dbReference>